<gene>
    <name evidence="2" type="ORF">PC113_g16490</name>
</gene>
<evidence type="ECO:0000313" key="2">
    <source>
        <dbReference type="EMBL" id="KAG2850763.1"/>
    </source>
</evidence>
<protein>
    <submittedName>
        <fullName evidence="2">Uncharacterized protein</fullName>
    </submittedName>
</protein>
<organism evidence="2 3">
    <name type="scientific">Phytophthora cactorum</name>
    <dbReference type="NCBI Taxonomy" id="29920"/>
    <lineage>
        <taxon>Eukaryota</taxon>
        <taxon>Sar</taxon>
        <taxon>Stramenopiles</taxon>
        <taxon>Oomycota</taxon>
        <taxon>Peronosporomycetes</taxon>
        <taxon>Peronosporales</taxon>
        <taxon>Peronosporaceae</taxon>
        <taxon>Phytophthora</taxon>
    </lineage>
</organism>
<evidence type="ECO:0000313" key="3">
    <source>
        <dbReference type="Proteomes" id="UP000735874"/>
    </source>
</evidence>
<dbReference type="Gene3D" id="3.30.420.10">
    <property type="entry name" value="Ribonuclease H-like superfamily/Ribonuclease H"/>
    <property type="match status" value="1"/>
</dbReference>
<dbReference type="VEuPathDB" id="FungiDB:PC110_g16631"/>
<dbReference type="EMBL" id="RCMG01000658">
    <property type="protein sequence ID" value="KAG2850763.1"/>
    <property type="molecule type" value="Genomic_DNA"/>
</dbReference>
<evidence type="ECO:0000256" key="1">
    <source>
        <dbReference type="SAM" id="Coils"/>
    </source>
</evidence>
<sequence>MDRTLPLTAAHKSARMSWAEAPILNPGIWKYTAFSDEKKFNLDGPDGFKYYWRDMRQPAQSKNKIWAFEDAKHQTLLQQQAEEFERARKMSENELKQKYVQERRKLILKQAAAFERVSKESQLQQMSTNQDHQEQIRLLQEQQKQEYENFQKEAAQKEQAFQEELRKQQVDHETSLNQLMRFQLKADADIELARQEKQSLSATIVNLESKLSEATILSGGHQQTQEILNTQIQDLQSQIESKGSAYDSIIRNYDQAKDDANQLKERVQALLG</sequence>
<accession>A0A8T0YTR4</accession>
<dbReference type="GO" id="GO:0003676">
    <property type="term" value="F:nucleic acid binding"/>
    <property type="evidence" value="ECO:0007669"/>
    <property type="project" value="InterPro"/>
</dbReference>
<dbReference type="InterPro" id="IPR036397">
    <property type="entry name" value="RNaseH_sf"/>
</dbReference>
<feature type="coiled-coil region" evidence="1">
    <location>
        <begin position="129"/>
        <end position="210"/>
    </location>
</feature>
<comment type="caution">
    <text evidence="2">The sequence shown here is derived from an EMBL/GenBank/DDBJ whole genome shotgun (WGS) entry which is preliminary data.</text>
</comment>
<dbReference type="Proteomes" id="UP000735874">
    <property type="component" value="Unassembled WGS sequence"/>
</dbReference>
<name>A0A8T0YTR4_9STRA</name>
<keyword evidence="1" id="KW-0175">Coiled coil</keyword>
<proteinExistence type="predicted"/>
<reference evidence="2" key="1">
    <citation type="submission" date="2018-10" db="EMBL/GenBank/DDBJ databases">
        <title>Effector identification in a new, highly contiguous assembly of the strawberry crown rot pathogen Phytophthora cactorum.</title>
        <authorList>
            <person name="Armitage A.D."/>
            <person name="Nellist C.F."/>
            <person name="Bates H."/>
            <person name="Vickerstaff R.J."/>
            <person name="Harrison R.J."/>
        </authorList>
    </citation>
    <scope>NUCLEOTIDE SEQUENCE</scope>
    <source>
        <strain evidence="2">15-7</strain>
    </source>
</reference>
<dbReference type="AlphaFoldDB" id="A0A8T0YTR4"/>